<evidence type="ECO:0000313" key="1">
    <source>
        <dbReference type="EMBL" id="CAF1687799.1"/>
    </source>
</evidence>
<organism evidence="1 2">
    <name type="scientific">Adineta ricciae</name>
    <name type="common">Rotifer</name>
    <dbReference type="NCBI Taxonomy" id="249248"/>
    <lineage>
        <taxon>Eukaryota</taxon>
        <taxon>Metazoa</taxon>
        <taxon>Spiralia</taxon>
        <taxon>Gnathifera</taxon>
        <taxon>Rotifera</taxon>
        <taxon>Eurotatoria</taxon>
        <taxon>Bdelloidea</taxon>
        <taxon>Adinetida</taxon>
        <taxon>Adinetidae</taxon>
        <taxon>Adineta</taxon>
    </lineage>
</organism>
<keyword evidence="2" id="KW-1185">Reference proteome</keyword>
<proteinExistence type="predicted"/>
<dbReference type="EMBL" id="CAJNOR010017807">
    <property type="protein sequence ID" value="CAF1687799.1"/>
    <property type="molecule type" value="Genomic_DNA"/>
</dbReference>
<dbReference type="SUPFAM" id="SSF56399">
    <property type="entry name" value="ADP-ribosylation"/>
    <property type="match status" value="1"/>
</dbReference>
<accession>A0A816HM78</accession>
<reference evidence="1" key="1">
    <citation type="submission" date="2021-02" db="EMBL/GenBank/DDBJ databases">
        <authorList>
            <person name="Nowell W R."/>
        </authorList>
    </citation>
    <scope>NUCLEOTIDE SEQUENCE</scope>
</reference>
<name>A0A816HM78_ADIRI</name>
<gene>
    <name evidence="1" type="ORF">XAT740_LOCUS62564</name>
</gene>
<sequence>MYSNPISSQQVLFQIDYDPCLLSRPYAPIADISHIPDENEVLFMPGTEFEVLNSSFDKFWTIHLKLRHNSSFTFSFENKERDRKNNIIRLKRFLPSYATKQNDVDIIFSKLLEIFPNEQRWLSAIKWVVIKNGY</sequence>
<protein>
    <submittedName>
        <fullName evidence="1">Uncharacterized protein</fullName>
    </submittedName>
</protein>
<dbReference type="AlphaFoldDB" id="A0A816HM78"/>
<comment type="caution">
    <text evidence="1">The sequence shown here is derived from an EMBL/GenBank/DDBJ whole genome shotgun (WGS) entry which is preliminary data.</text>
</comment>
<evidence type="ECO:0000313" key="2">
    <source>
        <dbReference type="Proteomes" id="UP000663828"/>
    </source>
</evidence>
<dbReference type="Gene3D" id="3.90.176.10">
    <property type="entry name" value="Toxin ADP-ribosyltransferase, Chain A, domain 1"/>
    <property type="match status" value="1"/>
</dbReference>
<dbReference type="Proteomes" id="UP000663828">
    <property type="component" value="Unassembled WGS sequence"/>
</dbReference>